<dbReference type="SUPFAM" id="SSF47240">
    <property type="entry name" value="Ferritin-like"/>
    <property type="match status" value="1"/>
</dbReference>
<keyword evidence="2" id="KW-1185">Reference proteome</keyword>
<name>A0AA40LNI8_CNENI</name>
<gene>
    <name evidence="1" type="ORF">QTO34_001363</name>
</gene>
<comment type="caution">
    <text evidence="1">The sequence shown here is derived from an EMBL/GenBank/DDBJ whole genome shotgun (WGS) entry which is preliminary data.</text>
</comment>
<organism evidence="1 2">
    <name type="scientific">Cnephaeus nilssonii</name>
    <name type="common">Northern bat</name>
    <name type="synonym">Eptesicus nilssonii</name>
    <dbReference type="NCBI Taxonomy" id="3371016"/>
    <lineage>
        <taxon>Eukaryota</taxon>
        <taxon>Metazoa</taxon>
        <taxon>Chordata</taxon>
        <taxon>Craniata</taxon>
        <taxon>Vertebrata</taxon>
        <taxon>Euteleostomi</taxon>
        <taxon>Mammalia</taxon>
        <taxon>Eutheria</taxon>
        <taxon>Laurasiatheria</taxon>
        <taxon>Chiroptera</taxon>
        <taxon>Yangochiroptera</taxon>
        <taxon>Vespertilionidae</taxon>
        <taxon>Cnephaeus</taxon>
    </lineage>
</organism>
<dbReference type="Proteomes" id="UP001177744">
    <property type="component" value="Unassembled WGS sequence"/>
</dbReference>
<dbReference type="AlphaFoldDB" id="A0AA40LNI8"/>
<sequence length="193" mass="21019">MKLQNQQDGPIFIQNIKKPDRDDWENGGNAMGLLAVLEKAGQQLPAAPSFQIGQDPQLCELPGKPLPGRGSETHQEDGGYLTHLHRLASPQDGRDGGSSTRVTLLTSCGHFLLSKQINEYYDPGAQNSGNFLTIRSKHQMSADGRQSGAQTLEPEALWQVPGNALLLHFSHHTTTLVPGKPQLLSQTRAVTRP</sequence>
<dbReference type="Gene3D" id="1.20.1260.10">
    <property type="match status" value="1"/>
</dbReference>
<dbReference type="EMBL" id="JAULJE010000010">
    <property type="protein sequence ID" value="KAK1338248.1"/>
    <property type="molecule type" value="Genomic_DNA"/>
</dbReference>
<accession>A0AA40LNI8</accession>
<dbReference type="InterPro" id="IPR009078">
    <property type="entry name" value="Ferritin-like_SF"/>
</dbReference>
<evidence type="ECO:0000313" key="1">
    <source>
        <dbReference type="EMBL" id="KAK1338248.1"/>
    </source>
</evidence>
<reference evidence="1" key="1">
    <citation type="submission" date="2023-06" db="EMBL/GenBank/DDBJ databases">
        <title>Reference genome for the Northern bat (Eptesicus nilssonii), a most northern bat species.</title>
        <authorList>
            <person name="Laine V.N."/>
            <person name="Pulliainen A.T."/>
            <person name="Lilley T.M."/>
        </authorList>
    </citation>
    <scope>NUCLEOTIDE SEQUENCE</scope>
    <source>
        <strain evidence="1">BLF_Eptnil</strain>
        <tissue evidence="1">Kidney</tissue>
    </source>
</reference>
<evidence type="ECO:0000313" key="2">
    <source>
        <dbReference type="Proteomes" id="UP001177744"/>
    </source>
</evidence>
<dbReference type="InterPro" id="IPR012347">
    <property type="entry name" value="Ferritin-like"/>
</dbReference>
<proteinExistence type="predicted"/>
<protein>
    <submittedName>
        <fullName evidence="1">Uncharacterized protein</fullName>
    </submittedName>
</protein>